<dbReference type="CDD" id="cd00082">
    <property type="entry name" value="HisKA"/>
    <property type="match status" value="1"/>
</dbReference>
<dbReference type="CDD" id="cd00075">
    <property type="entry name" value="HATPase"/>
    <property type="match status" value="1"/>
</dbReference>
<keyword evidence="12" id="KW-1185">Reference proteome</keyword>
<dbReference type="InterPro" id="IPR050351">
    <property type="entry name" value="BphY/WalK/GraS-like"/>
</dbReference>
<keyword evidence="5" id="KW-0808">Transferase</keyword>
<keyword evidence="9" id="KW-1133">Transmembrane helix</keyword>
<proteinExistence type="predicted"/>
<dbReference type="Gene3D" id="1.10.287.130">
    <property type="match status" value="1"/>
</dbReference>
<dbReference type="EMBL" id="RPFW01000001">
    <property type="protein sequence ID" value="TVZ06520.1"/>
    <property type="molecule type" value="Genomic_DNA"/>
</dbReference>
<keyword evidence="6 11" id="KW-0418">Kinase</keyword>
<reference evidence="11 12" key="1">
    <citation type="submission" date="2018-11" db="EMBL/GenBank/DDBJ databases">
        <title>Trebonia kvetii gen.nov., sp.nov., a novel acidophilic actinobacterium, and proposal of the new actinobacterial family Treboniaceae fam. nov.</title>
        <authorList>
            <person name="Rapoport D."/>
            <person name="Sagova-Mareckova M."/>
            <person name="Sedlacek I."/>
            <person name="Provaznik J."/>
            <person name="Kralova S."/>
            <person name="Pavlinic D."/>
            <person name="Benes V."/>
            <person name="Kopecky J."/>
        </authorList>
    </citation>
    <scope>NUCLEOTIDE SEQUENCE [LARGE SCALE GENOMIC DNA]</scope>
    <source>
        <strain evidence="11 12">15Tr583</strain>
    </source>
</reference>
<dbReference type="GO" id="GO:0016036">
    <property type="term" value="P:cellular response to phosphate starvation"/>
    <property type="evidence" value="ECO:0007669"/>
    <property type="project" value="TreeGrafter"/>
</dbReference>
<feature type="transmembrane region" description="Helical" evidence="9">
    <location>
        <begin position="6"/>
        <end position="29"/>
    </location>
</feature>
<dbReference type="Pfam" id="PF02518">
    <property type="entry name" value="HATPase_c"/>
    <property type="match status" value="1"/>
</dbReference>
<dbReference type="PROSITE" id="PS50109">
    <property type="entry name" value="HIS_KIN"/>
    <property type="match status" value="1"/>
</dbReference>
<evidence type="ECO:0000256" key="3">
    <source>
        <dbReference type="ARBA" id="ARBA00012438"/>
    </source>
</evidence>
<dbReference type="SMART" id="SM00388">
    <property type="entry name" value="HisKA"/>
    <property type="match status" value="1"/>
</dbReference>
<dbReference type="InterPro" id="IPR005467">
    <property type="entry name" value="His_kinase_dom"/>
</dbReference>
<dbReference type="FunFam" id="1.10.287.130:FF:000001">
    <property type="entry name" value="Two-component sensor histidine kinase"/>
    <property type="match status" value="1"/>
</dbReference>
<protein>
    <recommendedName>
        <fullName evidence="8">Sensor-like histidine kinase SenX3</fullName>
        <ecNumber evidence="3">2.7.13.3</ecNumber>
    </recommendedName>
</protein>
<dbReference type="SUPFAM" id="SSF47384">
    <property type="entry name" value="Homodimeric domain of signal transducing histidine kinase"/>
    <property type="match status" value="1"/>
</dbReference>
<evidence type="ECO:0000256" key="8">
    <source>
        <dbReference type="ARBA" id="ARBA00039401"/>
    </source>
</evidence>
<gene>
    <name evidence="11" type="ORF">EAS64_03665</name>
</gene>
<evidence type="ECO:0000313" key="12">
    <source>
        <dbReference type="Proteomes" id="UP000460272"/>
    </source>
</evidence>
<keyword evidence="9" id="KW-0812">Transmembrane</keyword>
<dbReference type="OrthoDB" id="9806130at2"/>
<dbReference type="InterPro" id="IPR036890">
    <property type="entry name" value="HATPase_C_sf"/>
</dbReference>
<feature type="domain" description="Histidine kinase" evidence="10">
    <location>
        <begin position="158"/>
        <end position="372"/>
    </location>
</feature>
<sequence length="372" mass="38939">MSPQVQIVLIAAGCTSAVGLAGMGVVRLLRRASLRLSIQASGAVPVLAIVAATLGTAEAMFLSQHDFGVVVMVCIIAGIVASGFSWLLGRQVESGSAALRQAARSLGDEAGQFRPPAQPLAAEFTALSQELTHTSAKLAKSRARERALEQSRRQLVAWVSHDLRTPLAGLRAMAEALEDGLAADPPRYHKQIRAEAERLASMVDDLFELSRIHSGALQLSSEQIALDDLVSDVLASTEALALERGVSLDGRAAGQLTVRADPRELSRALTNLLANAIRHTPPGGCVHVEARHENGDALLAVADGCGGIPEADLPRVFDLAWRGTDARSPAPDSGAGLGLAIVRGVAEAHQGSVRVVNAGEGCCFEMRLPACS</sequence>
<dbReference type="InterPro" id="IPR036097">
    <property type="entry name" value="HisK_dim/P_sf"/>
</dbReference>
<comment type="caution">
    <text evidence="11">The sequence shown here is derived from an EMBL/GenBank/DDBJ whole genome shotgun (WGS) entry which is preliminary data.</text>
</comment>
<dbReference type="PRINTS" id="PR00344">
    <property type="entry name" value="BCTRLSENSOR"/>
</dbReference>
<dbReference type="PANTHER" id="PTHR45453:SF1">
    <property type="entry name" value="PHOSPHATE REGULON SENSOR PROTEIN PHOR"/>
    <property type="match status" value="1"/>
</dbReference>
<evidence type="ECO:0000256" key="5">
    <source>
        <dbReference type="ARBA" id="ARBA00022679"/>
    </source>
</evidence>
<keyword evidence="7" id="KW-0902">Two-component regulatory system</keyword>
<evidence type="ECO:0000256" key="4">
    <source>
        <dbReference type="ARBA" id="ARBA00022553"/>
    </source>
</evidence>
<evidence type="ECO:0000259" key="10">
    <source>
        <dbReference type="PROSITE" id="PS50109"/>
    </source>
</evidence>
<feature type="transmembrane region" description="Helical" evidence="9">
    <location>
        <begin position="41"/>
        <end position="61"/>
    </location>
</feature>
<dbReference type="GO" id="GO:0004721">
    <property type="term" value="F:phosphoprotein phosphatase activity"/>
    <property type="evidence" value="ECO:0007669"/>
    <property type="project" value="TreeGrafter"/>
</dbReference>
<dbReference type="PANTHER" id="PTHR45453">
    <property type="entry name" value="PHOSPHATE REGULON SENSOR PROTEIN PHOR"/>
    <property type="match status" value="1"/>
</dbReference>
<organism evidence="11 12">
    <name type="scientific">Trebonia kvetii</name>
    <dbReference type="NCBI Taxonomy" id="2480626"/>
    <lineage>
        <taxon>Bacteria</taxon>
        <taxon>Bacillati</taxon>
        <taxon>Actinomycetota</taxon>
        <taxon>Actinomycetes</taxon>
        <taxon>Streptosporangiales</taxon>
        <taxon>Treboniaceae</taxon>
        <taxon>Trebonia</taxon>
    </lineage>
</organism>
<evidence type="ECO:0000256" key="2">
    <source>
        <dbReference type="ARBA" id="ARBA00004236"/>
    </source>
</evidence>
<evidence type="ECO:0000256" key="7">
    <source>
        <dbReference type="ARBA" id="ARBA00023012"/>
    </source>
</evidence>
<keyword evidence="4" id="KW-0597">Phosphoprotein</keyword>
<dbReference type="GO" id="GO:0000155">
    <property type="term" value="F:phosphorelay sensor kinase activity"/>
    <property type="evidence" value="ECO:0007669"/>
    <property type="project" value="InterPro"/>
</dbReference>
<dbReference type="Pfam" id="PF00512">
    <property type="entry name" value="HisKA"/>
    <property type="match status" value="1"/>
</dbReference>
<evidence type="ECO:0000313" key="11">
    <source>
        <dbReference type="EMBL" id="TVZ06520.1"/>
    </source>
</evidence>
<keyword evidence="9" id="KW-0472">Membrane</keyword>
<accession>A0A6P2C5R4</accession>
<dbReference type="Proteomes" id="UP000460272">
    <property type="component" value="Unassembled WGS sequence"/>
</dbReference>
<dbReference type="AlphaFoldDB" id="A0A6P2C5R4"/>
<dbReference type="RefSeq" id="WP_145851275.1">
    <property type="nucleotide sequence ID" value="NZ_RPFW01000001.1"/>
</dbReference>
<dbReference type="SMART" id="SM00387">
    <property type="entry name" value="HATPase_c"/>
    <property type="match status" value="1"/>
</dbReference>
<dbReference type="InterPro" id="IPR004358">
    <property type="entry name" value="Sig_transdc_His_kin-like_C"/>
</dbReference>
<name>A0A6P2C5R4_9ACTN</name>
<dbReference type="Gene3D" id="3.30.565.10">
    <property type="entry name" value="Histidine kinase-like ATPase, C-terminal domain"/>
    <property type="match status" value="1"/>
</dbReference>
<evidence type="ECO:0000256" key="1">
    <source>
        <dbReference type="ARBA" id="ARBA00000085"/>
    </source>
</evidence>
<comment type="subcellular location">
    <subcellularLocation>
        <location evidence="2">Cell membrane</location>
    </subcellularLocation>
</comment>
<comment type="catalytic activity">
    <reaction evidence="1">
        <text>ATP + protein L-histidine = ADP + protein N-phospho-L-histidine.</text>
        <dbReference type="EC" id="2.7.13.3"/>
    </reaction>
</comment>
<dbReference type="GO" id="GO:0005886">
    <property type="term" value="C:plasma membrane"/>
    <property type="evidence" value="ECO:0007669"/>
    <property type="project" value="UniProtKB-SubCell"/>
</dbReference>
<evidence type="ECO:0000256" key="6">
    <source>
        <dbReference type="ARBA" id="ARBA00022777"/>
    </source>
</evidence>
<dbReference type="InterPro" id="IPR003594">
    <property type="entry name" value="HATPase_dom"/>
</dbReference>
<dbReference type="InterPro" id="IPR003661">
    <property type="entry name" value="HisK_dim/P_dom"/>
</dbReference>
<feature type="transmembrane region" description="Helical" evidence="9">
    <location>
        <begin position="67"/>
        <end position="88"/>
    </location>
</feature>
<dbReference type="EC" id="2.7.13.3" evidence="3"/>
<evidence type="ECO:0000256" key="9">
    <source>
        <dbReference type="SAM" id="Phobius"/>
    </source>
</evidence>
<dbReference type="SUPFAM" id="SSF55874">
    <property type="entry name" value="ATPase domain of HSP90 chaperone/DNA topoisomerase II/histidine kinase"/>
    <property type="match status" value="1"/>
</dbReference>